<sequence length="229" mass="26629">MPEKHVAKSKIKTLLDELLAQRFNQAPGRMDVYVDERSLIVHLEGFMGDEMQNLIRLQDPDALRSVQELMVEHILPELAGTIGTATGFRIGTFYYDWSDRDLSGMLVGLPEEQAYHEQEDYYSGKSEVHEIIGKVTYEIQKMPDETYSYWAADHILVIVREGILIKIEKAFVDQGASEILRKVKRNLEKEVIDLEAPRIEKILKRKIKDFYVDWSFELNKSLLVYVFED</sequence>
<organism evidence="2 3">
    <name type="scientific">Saccharibacillus brassicae</name>
    <dbReference type="NCBI Taxonomy" id="2583377"/>
    <lineage>
        <taxon>Bacteria</taxon>
        <taxon>Bacillati</taxon>
        <taxon>Bacillota</taxon>
        <taxon>Bacilli</taxon>
        <taxon>Bacillales</taxon>
        <taxon>Paenibacillaceae</taxon>
        <taxon>Saccharibacillus</taxon>
    </lineage>
</organism>
<evidence type="ECO:0000313" key="2">
    <source>
        <dbReference type="EMBL" id="QDH23121.1"/>
    </source>
</evidence>
<accession>A0A4Y6V3B6</accession>
<feature type="domain" description="Na+-translocating membrane potential-generating system MpsC" evidence="1">
    <location>
        <begin position="139"/>
        <end position="228"/>
    </location>
</feature>
<dbReference type="OrthoDB" id="2677857at2"/>
<keyword evidence="3" id="KW-1185">Reference proteome</keyword>
<dbReference type="KEGG" id="saca:FFV09_21030"/>
<evidence type="ECO:0000259" key="1">
    <source>
        <dbReference type="Pfam" id="PF10057"/>
    </source>
</evidence>
<dbReference type="InterPro" id="IPR018745">
    <property type="entry name" value="MpsC"/>
</dbReference>
<dbReference type="RefSeq" id="WP_141449658.1">
    <property type="nucleotide sequence ID" value="NZ_CP041217.1"/>
</dbReference>
<feature type="domain" description="Na+-translocating membrane potential-generating system MpsC" evidence="1">
    <location>
        <begin position="6"/>
        <end position="100"/>
    </location>
</feature>
<dbReference type="Pfam" id="PF10057">
    <property type="entry name" value="MpsC"/>
    <property type="match status" value="2"/>
</dbReference>
<dbReference type="Proteomes" id="UP000316968">
    <property type="component" value="Chromosome"/>
</dbReference>
<evidence type="ECO:0000313" key="3">
    <source>
        <dbReference type="Proteomes" id="UP000316968"/>
    </source>
</evidence>
<proteinExistence type="predicted"/>
<dbReference type="EMBL" id="CP041217">
    <property type="protein sequence ID" value="QDH23121.1"/>
    <property type="molecule type" value="Genomic_DNA"/>
</dbReference>
<gene>
    <name evidence="2" type="ORF">FFV09_21030</name>
</gene>
<name>A0A4Y6V3B6_SACBS</name>
<protein>
    <submittedName>
        <fullName evidence="2">DUF2294 family protein</fullName>
    </submittedName>
</protein>
<reference evidence="2 3" key="1">
    <citation type="submission" date="2019-06" db="EMBL/GenBank/DDBJ databases">
        <title>Saccharibacillus brassicae sp. nov., an endophytic bacterium isolated from Chinese cabbage seeds (Brassica pekinensis).</title>
        <authorList>
            <person name="Jiang L."/>
            <person name="Lee J."/>
            <person name="Kim S.W."/>
        </authorList>
    </citation>
    <scope>NUCLEOTIDE SEQUENCE [LARGE SCALE GENOMIC DNA]</scope>
    <source>
        <strain evidence="3">KCTC 43072 / ATSA2</strain>
    </source>
</reference>
<dbReference type="AlphaFoldDB" id="A0A4Y6V3B6"/>